<dbReference type="InterPro" id="IPR011044">
    <property type="entry name" value="Quino_amine_DH_bsu"/>
</dbReference>
<reference evidence="3 4" key="1">
    <citation type="submission" date="2018-03" db="EMBL/GenBank/DDBJ databases">
        <title>Genomic Encyclopedia of Archaeal and Bacterial Type Strains, Phase II (KMG-II): from individual species to whole genera.</title>
        <authorList>
            <person name="Goeker M."/>
        </authorList>
    </citation>
    <scope>NUCLEOTIDE SEQUENCE [LARGE SCALE GENOMIC DNA]</scope>
    <source>
        <strain evidence="3 4">DSM 43146</strain>
    </source>
</reference>
<evidence type="ECO:0000313" key="4">
    <source>
        <dbReference type="Proteomes" id="UP000239415"/>
    </source>
</evidence>
<sequence length="409" mass="43539">MTTDRLTELLEETAADVPAPSFAASAWARSRRVRRTRQVVASAVVVVAVAAVVIPLNIGRSQPPPPALSTESPQPPVTRISTIPPVVSWRGMDPFPAIVRVPADARPLTGHPVEQAVAVFQEQAGESDRAMRPLHVLDTRGEWIRVDVGDLVRTHDAGGNEADPLRVASLSPDRRRVAVAQPQALVVVDLPTAKASRYPVPGLNEQVMWWGPDTVLVGADGPGVTRVDLATGEISREPAAVSAWNSAGSSVLGGELAEIVEIDGRSVLRVWEMGSAKPVRELPVDQSGMPPGWAVDEFYGQAISDGNGRIAVAGWGSWADAMGRSFQGGAQMLTVVDTRTGALSEVLVMEDSAGPRRSKSCCAALSWYDSETVLARTDHEGVIAWRLRGGGVTSLVTAPFDGRLALRMQ</sequence>
<organism evidence="3 4">
    <name type="scientific">Actinoplanes italicus</name>
    <dbReference type="NCBI Taxonomy" id="113567"/>
    <lineage>
        <taxon>Bacteria</taxon>
        <taxon>Bacillati</taxon>
        <taxon>Actinomycetota</taxon>
        <taxon>Actinomycetes</taxon>
        <taxon>Micromonosporales</taxon>
        <taxon>Micromonosporaceae</taxon>
        <taxon>Actinoplanes</taxon>
    </lineage>
</organism>
<keyword evidence="4" id="KW-1185">Reference proteome</keyword>
<dbReference type="EMBL" id="PVMZ01000013">
    <property type="protein sequence ID" value="PRX18348.1"/>
    <property type="molecule type" value="Genomic_DNA"/>
</dbReference>
<keyword evidence="2" id="KW-0812">Transmembrane</keyword>
<protein>
    <submittedName>
        <fullName evidence="3">Uncharacterized protein</fullName>
    </submittedName>
</protein>
<evidence type="ECO:0000313" key="3">
    <source>
        <dbReference type="EMBL" id="PRX18348.1"/>
    </source>
</evidence>
<name>A0A2T0K5U1_9ACTN</name>
<dbReference type="RefSeq" id="WP_106324042.1">
    <property type="nucleotide sequence ID" value="NZ_BOMO01000102.1"/>
</dbReference>
<dbReference type="AlphaFoldDB" id="A0A2T0K5U1"/>
<accession>A0A2T0K5U1</accession>
<keyword evidence="2" id="KW-1133">Transmembrane helix</keyword>
<evidence type="ECO:0000256" key="2">
    <source>
        <dbReference type="SAM" id="Phobius"/>
    </source>
</evidence>
<dbReference type="SUPFAM" id="SSF50969">
    <property type="entry name" value="YVTN repeat-like/Quinoprotein amine dehydrogenase"/>
    <property type="match status" value="1"/>
</dbReference>
<gene>
    <name evidence="3" type="ORF">CLV67_113182</name>
</gene>
<comment type="caution">
    <text evidence="3">The sequence shown here is derived from an EMBL/GenBank/DDBJ whole genome shotgun (WGS) entry which is preliminary data.</text>
</comment>
<dbReference type="OrthoDB" id="4855658at2"/>
<proteinExistence type="predicted"/>
<keyword evidence="2" id="KW-0472">Membrane</keyword>
<feature type="transmembrane region" description="Helical" evidence="2">
    <location>
        <begin position="39"/>
        <end position="58"/>
    </location>
</feature>
<evidence type="ECO:0000256" key="1">
    <source>
        <dbReference type="SAM" id="MobiDB-lite"/>
    </source>
</evidence>
<feature type="region of interest" description="Disordered" evidence="1">
    <location>
        <begin position="60"/>
        <end position="79"/>
    </location>
</feature>
<dbReference type="Proteomes" id="UP000239415">
    <property type="component" value="Unassembled WGS sequence"/>
</dbReference>